<dbReference type="Gene3D" id="3.40.50.1110">
    <property type="entry name" value="SGNH hydrolase"/>
    <property type="match status" value="1"/>
</dbReference>
<dbReference type="OrthoDB" id="9807687at2"/>
<dbReference type="RefSeq" id="WP_092017672.1">
    <property type="nucleotide sequence ID" value="NZ_FOXH01000007.1"/>
</dbReference>
<dbReference type="STRING" id="1079859.SAMN04515674_10740"/>
<evidence type="ECO:0000313" key="2">
    <source>
        <dbReference type="EMBL" id="SFP91389.1"/>
    </source>
</evidence>
<evidence type="ECO:0000313" key="3">
    <source>
        <dbReference type="Proteomes" id="UP000199306"/>
    </source>
</evidence>
<accession>A0A1I5U7W1</accession>
<evidence type="ECO:0000259" key="1">
    <source>
        <dbReference type="Pfam" id="PF08885"/>
    </source>
</evidence>
<organism evidence="2 3">
    <name type="scientific">Pseudarcicella hirudinis</name>
    <dbReference type="NCBI Taxonomy" id="1079859"/>
    <lineage>
        <taxon>Bacteria</taxon>
        <taxon>Pseudomonadati</taxon>
        <taxon>Bacteroidota</taxon>
        <taxon>Cytophagia</taxon>
        <taxon>Cytophagales</taxon>
        <taxon>Flectobacillaceae</taxon>
        <taxon>Pseudarcicella</taxon>
    </lineage>
</organism>
<dbReference type="GO" id="GO:0016788">
    <property type="term" value="F:hydrolase activity, acting on ester bonds"/>
    <property type="evidence" value="ECO:0007669"/>
    <property type="project" value="UniProtKB-ARBA"/>
</dbReference>
<dbReference type="SUPFAM" id="SSF52266">
    <property type="entry name" value="SGNH hydrolase"/>
    <property type="match status" value="1"/>
</dbReference>
<dbReference type="EMBL" id="FOXH01000007">
    <property type="protein sequence ID" value="SFP91389.1"/>
    <property type="molecule type" value="Genomic_DNA"/>
</dbReference>
<proteinExistence type="predicted"/>
<sequence>MDLRTELKIPESKYKILLSSSSLTAGSCFAEVVGSKLKENKLRANTNPFGTLFNPLSIFKLLNQSLKNQPIDETLLISNQDSWFHYDWHSQHFATSKEQLIDILNKKITETGEALQKTDFLILTFGSAFIYKLLSGDTYVSNCHKMPGKLFTKELLSVKHICQSFALFYKALKSCNPSVKIIITVSPVRHIKDGIPENQVSKSILRAACHYLETDYEEVSYFPAYELMMDDLRDYRFYKSDLIHPNEIAEDYIFEKFSKSYFSEDLQAFVQTWQKLRSSINHRPFNPGSSNHQQFLNNLLSALENISSKVDVFREIQEIKDRLI</sequence>
<feature type="domain" description="GSCFA" evidence="1">
    <location>
        <begin position="23"/>
        <end position="257"/>
    </location>
</feature>
<dbReference type="InterPro" id="IPR014982">
    <property type="entry name" value="GSCFA"/>
</dbReference>
<name>A0A1I5U7W1_9BACT</name>
<reference evidence="2 3" key="1">
    <citation type="submission" date="2016-10" db="EMBL/GenBank/DDBJ databases">
        <authorList>
            <person name="de Groot N.N."/>
        </authorList>
    </citation>
    <scope>NUCLEOTIDE SEQUENCE [LARGE SCALE GENOMIC DNA]</scope>
    <source>
        <strain evidence="3">E92,LMG 26720,CCM 7988</strain>
    </source>
</reference>
<dbReference type="Proteomes" id="UP000199306">
    <property type="component" value="Unassembled WGS sequence"/>
</dbReference>
<protein>
    <submittedName>
        <fullName evidence="2">GSCFA family protein</fullName>
    </submittedName>
</protein>
<dbReference type="InterPro" id="IPR036514">
    <property type="entry name" value="SGNH_hydro_sf"/>
</dbReference>
<keyword evidence="3" id="KW-1185">Reference proteome</keyword>
<gene>
    <name evidence="2" type="ORF">SAMN04515674_10740</name>
</gene>
<dbReference type="PROSITE" id="PS51257">
    <property type="entry name" value="PROKAR_LIPOPROTEIN"/>
    <property type="match status" value="1"/>
</dbReference>
<dbReference type="AlphaFoldDB" id="A0A1I5U7W1"/>
<dbReference type="Pfam" id="PF08885">
    <property type="entry name" value="GSCFA"/>
    <property type="match status" value="1"/>
</dbReference>